<keyword evidence="4" id="KW-1185">Reference proteome</keyword>
<evidence type="ECO:0000313" key="4">
    <source>
        <dbReference type="Proteomes" id="UP000274271"/>
    </source>
</evidence>
<dbReference type="RefSeq" id="WP_124908928.1">
    <property type="nucleotide sequence ID" value="NZ_RQJP01000005.1"/>
</dbReference>
<dbReference type="Proteomes" id="UP000274271">
    <property type="component" value="Unassembled WGS sequence"/>
</dbReference>
<comment type="caution">
    <text evidence="3">The sequence shown here is derived from an EMBL/GenBank/DDBJ whole genome shotgun (WGS) entry which is preliminary data.</text>
</comment>
<gene>
    <name evidence="3" type="ORF">EHT87_22470</name>
</gene>
<dbReference type="OrthoDB" id="9790710at2"/>
<feature type="domain" description="Glycosyl transferase family 1" evidence="2">
    <location>
        <begin position="208"/>
        <end position="357"/>
    </location>
</feature>
<dbReference type="EMBL" id="RQJP01000005">
    <property type="protein sequence ID" value="RRB11257.1"/>
    <property type="molecule type" value="Genomic_DNA"/>
</dbReference>
<keyword evidence="1 3" id="KW-0808">Transferase</keyword>
<dbReference type="Gene3D" id="3.40.50.2000">
    <property type="entry name" value="Glycogen Phosphorylase B"/>
    <property type="match status" value="2"/>
</dbReference>
<dbReference type="SUPFAM" id="SSF53756">
    <property type="entry name" value="UDP-Glycosyltransferase/glycogen phosphorylase"/>
    <property type="match status" value="1"/>
</dbReference>
<evidence type="ECO:0000259" key="2">
    <source>
        <dbReference type="Pfam" id="PF00534"/>
    </source>
</evidence>
<reference evidence="3 4" key="1">
    <citation type="submission" date="2018-11" db="EMBL/GenBank/DDBJ databases">
        <authorList>
            <person name="Zhou Z."/>
            <person name="Wang G."/>
        </authorList>
    </citation>
    <scope>NUCLEOTIDE SEQUENCE [LARGE SCALE GENOMIC DNA]</scope>
    <source>
        <strain evidence="3 4">KCTC42998</strain>
    </source>
</reference>
<accession>A0A3P1CD95</accession>
<proteinExistence type="predicted"/>
<sequence>MRLLHVISGLDPEVGGTSQALRTMIQGFSQHAVINEVVSLDDPQAAYLRDTPFMIHAVGPAKSAWQYAPEFLPWLKKYLQNYDAVIVHGLWHYHTYGIYKVWSQLKADKPALYVMPHGMLDPWFQRAAGRKLKAARNWLFWKLVEHKLINSATGLLFTCETEKIMARKPFRPYSPKTENVVGLGVEYPPVFTLEMQETFLETCRGLTGKFLLFISRIDPKKGVDLVIKAYRALKLSGVDLPQLVIAGPGLNTAFGQEMVKLAGDDKAILFPGMLSGNAKWGAFYTCEAFVLPSHQENFGIAVVEALACFKPVLISDQVNIWREIDNGDAGLIGEDTEEGVYNLLDRWIKMPAGQKKQMELSARRVFDTHFTVSQASKNMLRVLNQNVPVIN</sequence>
<dbReference type="AlphaFoldDB" id="A0A3P1CD95"/>
<protein>
    <submittedName>
        <fullName evidence="3">Glycosyltransferase</fullName>
    </submittedName>
</protein>
<dbReference type="Pfam" id="PF00534">
    <property type="entry name" value="Glycos_transf_1"/>
    <property type="match status" value="1"/>
</dbReference>
<dbReference type="PANTHER" id="PTHR46401:SF2">
    <property type="entry name" value="GLYCOSYLTRANSFERASE WBBK-RELATED"/>
    <property type="match status" value="1"/>
</dbReference>
<name>A0A3P1CD95_9BACT</name>
<dbReference type="InterPro" id="IPR001296">
    <property type="entry name" value="Glyco_trans_1"/>
</dbReference>
<dbReference type="GO" id="GO:0016757">
    <property type="term" value="F:glycosyltransferase activity"/>
    <property type="evidence" value="ECO:0007669"/>
    <property type="project" value="InterPro"/>
</dbReference>
<evidence type="ECO:0000256" key="1">
    <source>
        <dbReference type="ARBA" id="ARBA00022679"/>
    </source>
</evidence>
<organism evidence="3 4">
    <name type="scientific">Larkinella knui</name>
    <dbReference type="NCBI Taxonomy" id="2025310"/>
    <lineage>
        <taxon>Bacteria</taxon>
        <taxon>Pseudomonadati</taxon>
        <taxon>Bacteroidota</taxon>
        <taxon>Cytophagia</taxon>
        <taxon>Cytophagales</taxon>
        <taxon>Spirosomataceae</taxon>
        <taxon>Larkinella</taxon>
    </lineage>
</organism>
<dbReference type="PANTHER" id="PTHR46401">
    <property type="entry name" value="GLYCOSYLTRANSFERASE WBBK-RELATED"/>
    <property type="match status" value="1"/>
</dbReference>
<evidence type="ECO:0000313" key="3">
    <source>
        <dbReference type="EMBL" id="RRB11257.1"/>
    </source>
</evidence>